<keyword evidence="2" id="KW-1185">Reference proteome</keyword>
<dbReference type="Proteomes" id="UP000053558">
    <property type="component" value="Unassembled WGS sequence"/>
</dbReference>
<name>A0A5M3MIZ1_CONPW</name>
<comment type="caution">
    <text evidence="1">The sequence shown here is derived from an EMBL/GenBank/DDBJ whole genome shotgun (WGS) entry which is preliminary data.</text>
</comment>
<dbReference type="GeneID" id="19205633"/>
<dbReference type="EMBL" id="JH711581">
    <property type="protein sequence ID" value="EIW78890.1"/>
    <property type="molecule type" value="Genomic_DNA"/>
</dbReference>
<evidence type="ECO:0000313" key="1">
    <source>
        <dbReference type="EMBL" id="EIW78890.1"/>
    </source>
</evidence>
<dbReference type="KEGG" id="cput:CONPUDRAFT_166767"/>
<dbReference type="RefSeq" id="XP_007770652.1">
    <property type="nucleotide sequence ID" value="XM_007772462.1"/>
</dbReference>
<reference evidence="2" key="1">
    <citation type="journal article" date="2012" name="Science">
        <title>The Paleozoic origin of enzymatic lignin decomposition reconstructed from 31 fungal genomes.</title>
        <authorList>
            <person name="Floudas D."/>
            <person name="Binder M."/>
            <person name="Riley R."/>
            <person name="Barry K."/>
            <person name="Blanchette R.A."/>
            <person name="Henrissat B."/>
            <person name="Martinez A.T."/>
            <person name="Otillar R."/>
            <person name="Spatafora J.W."/>
            <person name="Yadav J.S."/>
            <person name="Aerts A."/>
            <person name="Benoit I."/>
            <person name="Boyd A."/>
            <person name="Carlson A."/>
            <person name="Copeland A."/>
            <person name="Coutinho P.M."/>
            <person name="de Vries R.P."/>
            <person name="Ferreira P."/>
            <person name="Findley K."/>
            <person name="Foster B."/>
            <person name="Gaskell J."/>
            <person name="Glotzer D."/>
            <person name="Gorecki P."/>
            <person name="Heitman J."/>
            <person name="Hesse C."/>
            <person name="Hori C."/>
            <person name="Igarashi K."/>
            <person name="Jurgens J.A."/>
            <person name="Kallen N."/>
            <person name="Kersten P."/>
            <person name="Kohler A."/>
            <person name="Kuees U."/>
            <person name="Kumar T.K.A."/>
            <person name="Kuo A."/>
            <person name="LaButti K."/>
            <person name="Larrondo L.F."/>
            <person name="Lindquist E."/>
            <person name="Ling A."/>
            <person name="Lombard V."/>
            <person name="Lucas S."/>
            <person name="Lundell T."/>
            <person name="Martin R."/>
            <person name="McLaughlin D.J."/>
            <person name="Morgenstern I."/>
            <person name="Morin E."/>
            <person name="Murat C."/>
            <person name="Nagy L.G."/>
            <person name="Nolan M."/>
            <person name="Ohm R.A."/>
            <person name="Patyshakuliyeva A."/>
            <person name="Rokas A."/>
            <person name="Ruiz-Duenas F.J."/>
            <person name="Sabat G."/>
            <person name="Salamov A."/>
            <person name="Samejima M."/>
            <person name="Schmutz J."/>
            <person name="Slot J.C."/>
            <person name="St John F."/>
            <person name="Stenlid J."/>
            <person name="Sun H."/>
            <person name="Sun S."/>
            <person name="Syed K."/>
            <person name="Tsang A."/>
            <person name="Wiebenga A."/>
            <person name="Young D."/>
            <person name="Pisabarro A."/>
            <person name="Eastwood D.C."/>
            <person name="Martin F."/>
            <person name="Cullen D."/>
            <person name="Grigoriev I.V."/>
            <person name="Hibbett D.S."/>
        </authorList>
    </citation>
    <scope>NUCLEOTIDE SEQUENCE [LARGE SCALE GENOMIC DNA]</scope>
    <source>
        <strain evidence="2">RWD-64-598 SS2</strain>
    </source>
</reference>
<accession>A0A5M3MIZ1</accession>
<protein>
    <submittedName>
        <fullName evidence="1">Uncharacterized protein</fullName>
    </submittedName>
</protein>
<dbReference type="AlphaFoldDB" id="A0A5M3MIZ1"/>
<organism evidence="1 2">
    <name type="scientific">Coniophora puteana (strain RWD-64-598)</name>
    <name type="common">Brown rot fungus</name>
    <dbReference type="NCBI Taxonomy" id="741705"/>
    <lineage>
        <taxon>Eukaryota</taxon>
        <taxon>Fungi</taxon>
        <taxon>Dikarya</taxon>
        <taxon>Basidiomycota</taxon>
        <taxon>Agaricomycotina</taxon>
        <taxon>Agaricomycetes</taxon>
        <taxon>Agaricomycetidae</taxon>
        <taxon>Boletales</taxon>
        <taxon>Coniophorineae</taxon>
        <taxon>Coniophoraceae</taxon>
        <taxon>Coniophora</taxon>
    </lineage>
</organism>
<evidence type="ECO:0000313" key="2">
    <source>
        <dbReference type="Proteomes" id="UP000053558"/>
    </source>
</evidence>
<gene>
    <name evidence="1" type="ORF">CONPUDRAFT_166767</name>
</gene>
<sequence length="89" mass="9622">MPRELPPVNGNDDRVKQGLYKLCSCDRCCAKNHGQPLYVAVSTYYVHNPTNARTSGLPQAAKDALRAMHQVFPRASEPVAGPSTGPGRS</sequence>
<proteinExistence type="predicted"/>